<dbReference type="GO" id="GO:0000750">
    <property type="term" value="P:pheromone-dependent signal transduction involved in conjugation with cellular fusion"/>
    <property type="evidence" value="ECO:0007669"/>
    <property type="project" value="TreeGrafter"/>
</dbReference>
<feature type="region of interest" description="Disordered" evidence="10">
    <location>
        <begin position="339"/>
        <end position="369"/>
    </location>
</feature>
<feature type="compositionally biased region" description="Polar residues" evidence="10">
    <location>
        <begin position="359"/>
        <end position="369"/>
    </location>
</feature>
<name>A0A3S5G6V2_CYCAE</name>
<dbReference type="AlphaFoldDB" id="A0A3S5G6V2"/>
<feature type="transmembrane region" description="Helical" evidence="11">
    <location>
        <begin position="71"/>
        <end position="90"/>
    </location>
</feature>
<dbReference type="PRINTS" id="PR00899">
    <property type="entry name" value="GPCRSTE3"/>
</dbReference>
<comment type="similarity">
    <text evidence="2">Belongs to the G-protein coupled receptor 4 family.</text>
</comment>
<dbReference type="GO" id="GO:0005886">
    <property type="term" value="C:plasma membrane"/>
    <property type="evidence" value="ECO:0007669"/>
    <property type="project" value="TreeGrafter"/>
</dbReference>
<protein>
    <submittedName>
        <fullName evidence="12">Pheromone receptor</fullName>
    </submittedName>
</protein>
<comment type="subcellular location">
    <subcellularLocation>
        <location evidence="1">Membrane</location>
        <topology evidence="1">Multi-pass membrane protein</topology>
    </subcellularLocation>
</comment>
<feature type="transmembrane region" description="Helical" evidence="11">
    <location>
        <begin position="111"/>
        <end position="130"/>
    </location>
</feature>
<evidence type="ECO:0000256" key="6">
    <source>
        <dbReference type="ARBA" id="ARBA00023040"/>
    </source>
</evidence>
<keyword evidence="4 11" id="KW-0812">Transmembrane</keyword>
<dbReference type="PRINTS" id="PR00900">
    <property type="entry name" value="PHEROMONEAR"/>
</dbReference>
<keyword evidence="6" id="KW-0297">G-protein coupled receptor</keyword>
<dbReference type="InterPro" id="IPR001499">
    <property type="entry name" value="GPCR_STE3"/>
</dbReference>
<evidence type="ECO:0000256" key="8">
    <source>
        <dbReference type="ARBA" id="ARBA00023170"/>
    </source>
</evidence>
<feature type="transmembrane region" description="Helical" evidence="11">
    <location>
        <begin position="6"/>
        <end position="23"/>
    </location>
</feature>
<feature type="compositionally biased region" description="Pro residues" evidence="10">
    <location>
        <begin position="488"/>
        <end position="513"/>
    </location>
</feature>
<evidence type="ECO:0000256" key="5">
    <source>
        <dbReference type="ARBA" id="ARBA00022989"/>
    </source>
</evidence>
<evidence type="ECO:0000256" key="9">
    <source>
        <dbReference type="ARBA" id="ARBA00023224"/>
    </source>
</evidence>
<proteinExistence type="inferred from homology"/>
<evidence type="ECO:0000256" key="10">
    <source>
        <dbReference type="SAM" id="MobiDB-lite"/>
    </source>
</evidence>
<dbReference type="Pfam" id="PF02076">
    <property type="entry name" value="STE3"/>
    <property type="match status" value="1"/>
</dbReference>
<evidence type="ECO:0000256" key="11">
    <source>
        <dbReference type="SAM" id="Phobius"/>
    </source>
</evidence>
<sequence length="579" mass="64276">MQYPELPIFAFIAAILVLIPLPWHWRARNVATLAIIFWLFIVDIIYGINAIVWAGNVRNPIPVWCDITTKFIVGASYALPLATLCICKHLEMVSSSRKVSYDGRDRKRRMIFEGIMCFFVPMVFMALHYIVQGHRYDIFENVGCQASVYISIQAIFIIWFPQLLFAFITFIYAALALHNFVRRRLTFASHLQNSNSALTTNRYLRLIAMALMEMVWGTTLTAYNLWSNVSPGLRPWTDWDDVHSNFSRVDLFATAGIPKEFLRTMMLFWWTLPASSFIFFLFFGFGEEAMKEYRKAFAWLKTTVLRRPAEGDKKGSTLFNSFPSSKGVRPLHLVELKGTTSTSSGSTAFSPTSEYHIKSPNSATSHLSQSTATLAGDYTHMHKKSKSDEAHEDAETSTTYTREAAPSYYASSERELPPLPMNATTARPPIGMPIIDTTRRPSLPEIEIDKSDTFTISTFSYYGASSAVPTPTTSYSPYPAASSTSASPQPPSPSAFPQPPSPFLPHSLPPPPRRGPRTKGSSGSMGSTGSYVVLQAPQDVPEDVVPSSYTAPAPVKTLGVQGGAIMVTVQQQASVDALV</sequence>
<evidence type="ECO:0000256" key="4">
    <source>
        <dbReference type="ARBA" id="ARBA00022692"/>
    </source>
</evidence>
<feature type="transmembrane region" description="Helical" evidence="11">
    <location>
        <begin position="267"/>
        <end position="285"/>
    </location>
</feature>
<keyword evidence="3" id="KW-0589">Pheromone response</keyword>
<feature type="compositionally biased region" description="Low complexity" evidence="10">
    <location>
        <begin position="468"/>
        <end position="487"/>
    </location>
</feature>
<gene>
    <name evidence="12" type="primary">Asrcb5</name>
</gene>
<evidence type="ECO:0000256" key="1">
    <source>
        <dbReference type="ARBA" id="ARBA00004141"/>
    </source>
</evidence>
<evidence type="ECO:0000256" key="7">
    <source>
        <dbReference type="ARBA" id="ARBA00023136"/>
    </source>
</evidence>
<dbReference type="GO" id="GO:0004933">
    <property type="term" value="F:mating-type a-factor pheromone receptor activity"/>
    <property type="evidence" value="ECO:0007669"/>
    <property type="project" value="InterPro"/>
</dbReference>
<feature type="region of interest" description="Disordered" evidence="10">
    <location>
        <begin position="381"/>
        <end position="437"/>
    </location>
</feature>
<feature type="transmembrane region" description="Helical" evidence="11">
    <location>
        <begin position="203"/>
        <end position="226"/>
    </location>
</feature>
<accession>A0A3S5G6V2</accession>
<organism evidence="12">
    <name type="scientific">Cyclocybe aegerita</name>
    <name type="common">Black poplar mushroom</name>
    <name type="synonym">Agrocybe aegerita</name>
    <dbReference type="NCBI Taxonomy" id="1973307"/>
    <lineage>
        <taxon>Eukaryota</taxon>
        <taxon>Fungi</taxon>
        <taxon>Dikarya</taxon>
        <taxon>Basidiomycota</taxon>
        <taxon>Agaricomycotina</taxon>
        <taxon>Agaricomycetes</taxon>
        <taxon>Agaricomycetidae</taxon>
        <taxon>Agaricales</taxon>
        <taxon>Agaricineae</taxon>
        <taxon>Bolbitiaceae</taxon>
        <taxon>Cyclocybe</taxon>
    </lineage>
</organism>
<feature type="compositionally biased region" description="Low complexity" evidence="10">
    <location>
        <begin position="339"/>
        <end position="353"/>
    </location>
</feature>
<feature type="compositionally biased region" description="Low complexity" evidence="10">
    <location>
        <begin position="520"/>
        <end position="530"/>
    </location>
</feature>
<feature type="transmembrane region" description="Helical" evidence="11">
    <location>
        <begin position="150"/>
        <end position="175"/>
    </location>
</feature>
<feature type="region of interest" description="Disordered" evidence="10">
    <location>
        <begin position="468"/>
        <end position="547"/>
    </location>
</feature>
<keyword evidence="7 11" id="KW-0472">Membrane</keyword>
<dbReference type="InterPro" id="IPR001546">
    <property type="entry name" value="GPCR_Pheromne_A_rcpt"/>
</dbReference>
<feature type="transmembrane region" description="Helical" evidence="11">
    <location>
        <begin position="30"/>
        <end position="51"/>
    </location>
</feature>
<keyword evidence="8 12" id="KW-0675">Receptor</keyword>
<dbReference type="CDD" id="cd14966">
    <property type="entry name" value="7tmD_STE3"/>
    <property type="match status" value="1"/>
</dbReference>
<dbReference type="PANTHER" id="PTHR28097:SF1">
    <property type="entry name" value="PHEROMONE A FACTOR RECEPTOR"/>
    <property type="match status" value="1"/>
</dbReference>
<reference evidence="12" key="1">
    <citation type="submission" date="2017-12" db="EMBL/GenBank/DDBJ databases">
        <title>b mating structure of Cyclocybe aegerita analysis.</title>
        <authorList>
            <person name="Weimin C."/>
        </authorList>
    </citation>
    <scope>NUCLEOTIDE SEQUENCE</scope>
    <source>
        <strain evidence="12">AC0007</strain>
    </source>
</reference>
<dbReference type="PANTHER" id="PTHR28097">
    <property type="entry name" value="PHEROMONE A FACTOR RECEPTOR"/>
    <property type="match status" value="1"/>
</dbReference>
<evidence type="ECO:0000256" key="2">
    <source>
        <dbReference type="ARBA" id="ARBA00011085"/>
    </source>
</evidence>
<keyword evidence="9" id="KW-0807">Transducer</keyword>
<keyword evidence="5 11" id="KW-1133">Transmembrane helix</keyword>
<evidence type="ECO:0000313" key="12">
    <source>
        <dbReference type="EMBL" id="AVI69661.1"/>
    </source>
</evidence>
<dbReference type="EMBL" id="MG737349">
    <property type="protein sequence ID" value="AVI69661.1"/>
    <property type="molecule type" value="Genomic_DNA"/>
</dbReference>
<evidence type="ECO:0000256" key="3">
    <source>
        <dbReference type="ARBA" id="ARBA00022507"/>
    </source>
</evidence>